<feature type="domain" description="SMP-30/Gluconolactonase/LRE-like region" evidence="1">
    <location>
        <begin position="10"/>
        <end position="263"/>
    </location>
</feature>
<dbReference type="Pfam" id="PF08450">
    <property type="entry name" value="SGL"/>
    <property type="match status" value="1"/>
</dbReference>
<dbReference type="AlphaFoldDB" id="A0A437M6I9"/>
<dbReference type="InterPro" id="IPR011042">
    <property type="entry name" value="6-blade_b-propeller_TolB-like"/>
</dbReference>
<evidence type="ECO:0000313" key="3">
    <source>
        <dbReference type="Proteomes" id="UP000282971"/>
    </source>
</evidence>
<dbReference type="PANTHER" id="PTHR47572:SF5">
    <property type="entry name" value="BLR2277 PROTEIN"/>
    <property type="match status" value="1"/>
</dbReference>
<protein>
    <submittedName>
        <fullName evidence="2">Gluconolactonase</fullName>
    </submittedName>
</protein>
<dbReference type="SUPFAM" id="SSF63829">
    <property type="entry name" value="Calcium-dependent phosphotriesterase"/>
    <property type="match status" value="1"/>
</dbReference>
<evidence type="ECO:0000313" key="2">
    <source>
        <dbReference type="EMBL" id="RVT93203.1"/>
    </source>
</evidence>
<dbReference type="InterPro" id="IPR013658">
    <property type="entry name" value="SGL"/>
</dbReference>
<dbReference type="RefSeq" id="WP_127741572.1">
    <property type="nucleotide sequence ID" value="NZ_SACN01000001.1"/>
</dbReference>
<keyword evidence="3" id="KW-1185">Reference proteome</keyword>
<proteinExistence type="predicted"/>
<reference evidence="2 3" key="1">
    <citation type="submission" date="2019-01" db="EMBL/GenBank/DDBJ databases">
        <authorList>
            <person name="Chen W.-M."/>
        </authorList>
    </citation>
    <scope>NUCLEOTIDE SEQUENCE [LARGE SCALE GENOMIC DNA]</scope>
    <source>
        <strain evidence="2 3">CCP-7</strain>
    </source>
</reference>
<gene>
    <name evidence="2" type="ORF">EOD43_04770</name>
</gene>
<dbReference type="InterPro" id="IPR051262">
    <property type="entry name" value="SMP-30/CGR1_Lactonase"/>
</dbReference>
<name>A0A437M6I9_9SPHN</name>
<dbReference type="OrthoDB" id="30052at2"/>
<dbReference type="Proteomes" id="UP000282971">
    <property type="component" value="Unassembled WGS sequence"/>
</dbReference>
<evidence type="ECO:0000259" key="1">
    <source>
        <dbReference type="Pfam" id="PF08450"/>
    </source>
</evidence>
<organism evidence="2 3">
    <name type="scientific">Sphingomonas crocodyli</name>
    <dbReference type="NCBI Taxonomy" id="1979270"/>
    <lineage>
        <taxon>Bacteria</taxon>
        <taxon>Pseudomonadati</taxon>
        <taxon>Pseudomonadota</taxon>
        <taxon>Alphaproteobacteria</taxon>
        <taxon>Sphingomonadales</taxon>
        <taxon>Sphingomonadaceae</taxon>
        <taxon>Sphingomonas</taxon>
    </lineage>
</organism>
<dbReference type="EMBL" id="SACN01000001">
    <property type="protein sequence ID" value="RVT93203.1"/>
    <property type="molecule type" value="Genomic_DNA"/>
</dbReference>
<sequence length="298" mass="31050">MKILAEGLAFPEGPVVMPDESVVVVELRAGTVRRIWGEGRSEVIATPGGGPNGAQIGPDGALYVANNGGIDWTRGLSAPDTGRIERVDPATGKIERLCDHADGRPLRAPNDLVFDAAGGLWFTDMGKTIDGAVETSAVCYLRPDGTCVAGYRGGISYNGIGLSPDERFVYVAETQSARLWRFAVEAPGVLGKPEWVATAPGDTRFDSLAVTASGNICVGTLKTGGITTIGPDGGTAFTPIDDLYVTNIAFGGADMRTAFITLAASGKLIAMDWPEPGLPLYFGYTTSSTTSSTRPSGS</sequence>
<accession>A0A437M6I9</accession>
<comment type="caution">
    <text evidence="2">The sequence shown here is derived from an EMBL/GenBank/DDBJ whole genome shotgun (WGS) entry which is preliminary data.</text>
</comment>
<dbReference type="PANTHER" id="PTHR47572">
    <property type="entry name" value="LIPOPROTEIN-RELATED"/>
    <property type="match status" value="1"/>
</dbReference>
<dbReference type="Gene3D" id="2.120.10.30">
    <property type="entry name" value="TolB, C-terminal domain"/>
    <property type="match status" value="1"/>
</dbReference>